<feature type="transmembrane region" description="Helical" evidence="6">
    <location>
        <begin position="18"/>
        <end position="35"/>
    </location>
</feature>
<evidence type="ECO:0000313" key="8">
    <source>
        <dbReference type="Proteomes" id="UP000197424"/>
    </source>
</evidence>
<evidence type="ECO:0000256" key="6">
    <source>
        <dbReference type="SAM" id="Phobius"/>
    </source>
</evidence>
<evidence type="ECO:0008006" key="9">
    <source>
        <dbReference type="Google" id="ProtNLM"/>
    </source>
</evidence>
<dbReference type="Pfam" id="PF03626">
    <property type="entry name" value="COX4_pro"/>
    <property type="match status" value="1"/>
</dbReference>
<reference evidence="8" key="1">
    <citation type="submission" date="2017-06" db="EMBL/GenBank/DDBJ databases">
        <title>Whole genome sequence of Laribacter hongkongensis LHGZ1.</title>
        <authorList>
            <person name="Chen D."/>
            <person name="Wu H."/>
            <person name="Chen J."/>
        </authorList>
    </citation>
    <scope>NUCLEOTIDE SEQUENCE [LARGE SCALE GENOMIC DNA]</scope>
    <source>
        <strain evidence="8">LHGZ1</strain>
    </source>
</reference>
<protein>
    <recommendedName>
        <fullName evidence="9">Cytochrome C oxidase subunit IV</fullName>
    </recommendedName>
</protein>
<evidence type="ECO:0000256" key="3">
    <source>
        <dbReference type="ARBA" id="ARBA00022692"/>
    </source>
</evidence>
<evidence type="ECO:0000256" key="4">
    <source>
        <dbReference type="ARBA" id="ARBA00022989"/>
    </source>
</evidence>
<keyword evidence="3 6" id="KW-0812">Transmembrane</keyword>
<gene>
    <name evidence="7" type="ORF">LHGZ1_1536</name>
</gene>
<dbReference type="RefSeq" id="WP_088860699.1">
    <property type="nucleotide sequence ID" value="NZ_CP022115.1"/>
</dbReference>
<evidence type="ECO:0000256" key="2">
    <source>
        <dbReference type="ARBA" id="ARBA00022475"/>
    </source>
</evidence>
<proteinExistence type="predicted"/>
<dbReference type="GO" id="GO:0005886">
    <property type="term" value="C:plasma membrane"/>
    <property type="evidence" value="ECO:0007669"/>
    <property type="project" value="UniProtKB-SubCell"/>
</dbReference>
<feature type="transmembrane region" description="Helical" evidence="6">
    <location>
        <begin position="41"/>
        <end position="63"/>
    </location>
</feature>
<comment type="subcellular location">
    <subcellularLocation>
        <location evidence="1">Cell membrane</location>
        <topology evidence="1">Multi-pass membrane protein</topology>
    </subcellularLocation>
</comment>
<accession>A0A248LHZ0</accession>
<organism evidence="7 8">
    <name type="scientific">Laribacter hongkongensis</name>
    <dbReference type="NCBI Taxonomy" id="168471"/>
    <lineage>
        <taxon>Bacteria</taxon>
        <taxon>Pseudomonadati</taxon>
        <taxon>Pseudomonadota</taxon>
        <taxon>Betaproteobacteria</taxon>
        <taxon>Neisseriales</taxon>
        <taxon>Aquaspirillaceae</taxon>
        <taxon>Laribacter</taxon>
    </lineage>
</organism>
<dbReference type="Proteomes" id="UP000197424">
    <property type="component" value="Chromosome"/>
</dbReference>
<evidence type="ECO:0000256" key="1">
    <source>
        <dbReference type="ARBA" id="ARBA00004651"/>
    </source>
</evidence>
<evidence type="ECO:0000313" key="7">
    <source>
        <dbReference type="EMBL" id="ASJ24367.1"/>
    </source>
</evidence>
<evidence type="ECO:0000256" key="5">
    <source>
        <dbReference type="ARBA" id="ARBA00023136"/>
    </source>
</evidence>
<feature type="transmembrane region" description="Helical" evidence="6">
    <location>
        <begin position="70"/>
        <end position="92"/>
    </location>
</feature>
<dbReference type="OrthoDB" id="8595054at2"/>
<dbReference type="AlphaFoldDB" id="A0A248LHZ0"/>
<name>A0A248LHZ0_9NEIS</name>
<dbReference type="EMBL" id="CP022115">
    <property type="protein sequence ID" value="ASJ24367.1"/>
    <property type="molecule type" value="Genomic_DNA"/>
</dbReference>
<keyword evidence="5 6" id="KW-0472">Membrane</keyword>
<keyword evidence="2" id="KW-1003">Cell membrane</keyword>
<keyword evidence="4 6" id="KW-1133">Transmembrane helix</keyword>
<dbReference type="InterPro" id="IPR005171">
    <property type="entry name" value="Cyt_c_oxidase_su4_prok"/>
</dbReference>
<sequence>MPDGHHYGSRHPGNHAQCSLWLLLSLLTVFTAWLAEGSHLPHLALAVLGLAWFKGALLIEYYMGLRHAPLWLRLLVQGWLAVVSAALLFSFLS</sequence>